<feature type="domain" description="SAV-6107-like HEPN" evidence="1">
    <location>
        <begin position="18"/>
        <end position="108"/>
    </location>
</feature>
<dbReference type="AlphaFoldDB" id="A0A9X1U000"/>
<protein>
    <recommendedName>
        <fullName evidence="1">SAV-6107-like HEPN domain-containing protein</fullName>
    </recommendedName>
</protein>
<keyword evidence="3" id="KW-1185">Reference proteome</keyword>
<dbReference type="RefSeq" id="WP_236118089.1">
    <property type="nucleotide sequence ID" value="NZ_JAKGSI010000002.1"/>
</dbReference>
<proteinExistence type="predicted"/>
<accession>A0A9X1U000</accession>
<dbReference type="EMBL" id="JAKGSI010000002">
    <property type="protein sequence ID" value="MCF4006274.1"/>
    <property type="molecule type" value="Genomic_DNA"/>
</dbReference>
<evidence type="ECO:0000313" key="3">
    <source>
        <dbReference type="Proteomes" id="UP001139336"/>
    </source>
</evidence>
<evidence type="ECO:0000313" key="2">
    <source>
        <dbReference type="EMBL" id="MCF4006274.1"/>
    </source>
</evidence>
<dbReference type="Pfam" id="PF18726">
    <property type="entry name" value="HEPN_SAV_6107"/>
    <property type="match status" value="1"/>
</dbReference>
<organism evidence="2 3">
    <name type="scientific">Corynebacterium uropygiale</name>
    <dbReference type="NCBI Taxonomy" id="1775911"/>
    <lineage>
        <taxon>Bacteria</taxon>
        <taxon>Bacillati</taxon>
        <taxon>Actinomycetota</taxon>
        <taxon>Actinomycetes</taxon>
        <taxon>Mycobacteriales</taxon>
        <taxon>Corynebacteriaceae</taxon>
        <taxon>Corynebacterium</taxon>
    </lineage>
</organism>
<sequence>MKAHSLLEQAEAQREQGDYAHAFESAYQAALRTAGSRIEEAGLRRRRRVPSGAWQRLALIDERGAYWAEVFRRFSSTRQRLMAGVRGIDDPRRLDELLARVGEFLDECEGVDLQDAA</sequence>
<dbReference type="InterPro" id="IPR040891">
    <property type="entry name" value="HEPN_SAV_6107"/>
</dbReference>
<reference evidence="2" key="1">
    <citation type="submission" date="2022-01" db="EMBL/GenBank/DDBJ databases">
        <title>Corynebacterium sp. nov isolated from isolated from the feces of the greater white-fronted geese (Anser albifrons) at Poyang Lake, PR China.</title>
        <authorList>
            <person name="Liu Q."/>
        </authorList>
    </citation>
    <scope>NUCLEOTIDE SEQUENCE</scope>
    <source>
        <strain evidence="2">JCM 32435</strain>
    </source>
</reference>
<evidence type="ECO:0000259" key="1">
    <source>
        <dbReference type="Pfam" id="PF18726"/>
    </source>
</evidence>
<gene>
    <name evidence="2" type="ORF">L1O03_03655</name>
</gene>
<name>A0A9X1U000_9CORY</name>
<comment type="caution">
    <text evidence="2">The sequence shown here is derived from an EMBL/GenBank/DDBJ whole genome shotgun (WGS) entry which is preliminary data.</text>
</comment>
<dbReference type="Proteomes" id="UP001139336">
    <property type="component" value="Unassembled WGS sequence"/>
</dbReference>